<dbReference type="AlphaFoldDB" id="A0A9D9H5A8"/>
<proteinExistence type="predicted"/>
<gene>
    <name evidence="1" type="ORF">IAA89_04125</name>
</gene>
<accession>A0A9D9H5A8</accession>
<organism evidence="1 2">
    <name type="scientific">Candidatus Gallilactobacillus intestinavium</name>
    <dbReference type="NCBI Taxonomy" id="2840838"/>
    <lineage>
        <taxon>Bacteria</taxon>
        <taxon>Bacillati</taxon>
        <taxon>Bacillota</taxon>
        <taxon>Bacilli</taxon>
        <taxon>Lactobacillales</taxon>
        <taxon>Lactobacillaceae</taxon>
        <taxon>Lactobacillaceae incertae sedis</taxon>
        <taxon>Candidatus Gallilactobacillus</taxon>
    </lineage>
</organism>
<protein>
    <submittedName>
        <fullName evidence="1">Uncharacterized protein</fullName>
    </submittedName>
</protein>
<comment type="caution">
    <text evidence="1">The sequence shown here is derived from an EMBL/GenBank/DDBJ whole genome shotgun (WGS) entry which is preliminary data.</text>
</comment>
<dbReference type="EMBL" id="JADIMP010000065">
    <property type="protein sequence ID" value="MBO8441600.1"/>
    <property type="molecule type" value="Genomic_DNA"/>
</dbReference>
<reference evidence="1" key="2">
    <citation type="journal article" date="2021" name="PeerJ">
        <title>Extensive microbial diversity within the chicken gut microbiome revealed by metagenomics and culture.</title>
        <authorList>
            <person name="Gilroy R."/>
            <person name="Ravi A."/>
            <person name="Getino M."/>
            <person name="Pursley I."/>
            <person name="Horton D.L."/>
            <person name="Alikhan N.F."/>
            <person name="Baker D."/>
            <person name="Gharbi K."/>
            <person name="Hall N."/>
            <person name="Watson M."/>
            <person name="Adriaenssens E.M."/>
            <person name="Foster-Nyarko E."/>
            <person name="Jarju S."/>
            <person name="Secka A."/>
            <person name="Antonio M."/>
            <person name="Oren A."/>
            <person name="Chaudhuri R.R."/>
            <person name="La Ragione R."/>
            <person name="Hildebrand F."/>
            <person name="Pallen M.J."/>
        </authorList>
    </citation>
    <scope>NUCLEOTIDE SEQUENCE</scope>
    <source>
        <strain evidence="1">C6-149</strain>
    </source>
</reference>
<dbReference type="Proteomes" id="UP000823614">
    <property type="component" value="Unassembled WGS sequence"/>
</dbReference>
<evidence type="ECO:0000313" key="1">
    <source>
        <dbReference type="EMBL" id="MBO8441600.1"/>
    </source>
</evidence>
<name>A0A9D9H5A8_9LACO</name>
<reference evidence="1" key="1">
    <citation type="submission" date="2020-10" db="EMBL/GenBank/DDBJ databases">
        <authorList>
            <person name="Gilroy R."/>
        </authorList>
    </citation>
    <scope>NUCLEOTIDE SEQUENCE</scope>
    <source>
        <strain evidence="1">C6-149</strain>
    </source>
</reference>
<evidence type="ECO:0000313" key="2">
    <source>
        <dbReference type="Proteomes" id="UP000823614"/>
    </source>
</evidence>
<sequence>MKFIVSQDKKIELKGTVVKAGEIKNKYQTKEPECQIITILPDGFLESFAVSGLVKIKLPLELDVSNLKSGDKVEFDVASITPYSFANSTFVNYSIKAETIKLLK</sequence>